<evidence type="ECO:0000256" key="1">
    <source>
        <dbReference type="SAM" id="MobiDB-lite"/>
    </source>
</evidence>
<dbReference type="Proteomes" id="UP000322225">
    <property type="component" value="Chromosome 6"/>
</dbReference>
<evidence type="ECO:0000313" key="3">
    <source>
        <dbReference type="Proteomes" id="UP000322225"/>
    </source>
</evidence>
<accession>A0AAJ8MVJ2</accession>
<dbReference type="AlphaFoldDB" id="A0AAJ8MVJ2"/>
<feature type="region of interest" description="Disordered" evidence="1">
    <location>
        <begin position="62"/>
        <end position="82"/>
    </location>
</feature>
<sequence length="114" mass="12114">MQALDANGWDPLLMDVARLYNLGPLKVYALPGSSAGLPSVSDSSSTNKNKTATRKAIVGSPSALSLPESIPSAKKQKKKEDSMKLHRIAYMAGLDADSSGSSSGPLVYRKELMF</sequence>
<name>A0AAJ8MVJ2_9TREE</name>
<dbReference type="EMBL" id="CP144056">
    <property type="protein sequence ID" value="WWD19040.1"/>
    <property type="molecule type" value="Genomic_DNA"/>
</dbReference>
<dbReference type="RefSeq" id="XP_065823375.1">
    <property type="nucleotide sequence ID" value="XM_065967303.1"/>
</dbReference>
<reference evidence="2" key="1">
    <citation type="submission" date="2017-08" db="EMBL/GenBank/DDBJ databases">
        <authorList>
            <person name="Cuomo C."/>
            <person name="Billmyre B."/>
            <person name="Heitman J."/>
        </authorList>
    </citation>
    <scope>NUCLEOTIDE SEQUENCE</scope>
    <source>
        <strain evidence="2">CBS 12478</strain>
    </source>
</reference>
<protein>
    <submittedName>
        <fullName evidence="2">Uncharacterized protein</fullName>
    </submittedName>
</protein>
<gene>
    <name evidence="2" type="ORF">CI109_103498</name>
</gene>
<feature type="compositionally biased region" description="Polar residues" evidence="1">
    <location>
        <begin position="40"/>
        <end position="50"/>
    </location>
</feature>
<organism evidence="2 3">
    <name type="scientific">Kwoniella shandongensis</name>
    <dbReference type="NCBI Taxonomy" id="1734106"/>
    <lineage>
        <taxon>Eukaryota</taxon>
        <taxon>Fungi</taxon>
        <taxon>Dikarya</taxon>
        <taxon>Basidiomycota</taxon>
        <taxon>Agaricomycotina</taxon>
        <taxon>Tremellomycetes</taxon>
        <taxon>Tremellales</taxon>
        <taxon>Cryptococcaceae</taxon>
        <taxon>Kwoniella</taxon>
    </lineage>
</organism>
<evidence type="ECO:0000313" key="2">
    <source>
        <dbReference type="EMBL" id="WWD19040.1"/>
    </source>
</evidence>
<dbReference type="GeneID" id="90829953"/>
<keyword evidence="3" id="KW-1185">Reference proteome</keyword>
<feature type="region of interest" description="Disordered" evidence="1">
    <location>
        <begin position="35"/>
        <end position="54"/>
    </location>
</feature>
<proteinExistence type="predicted"/>
<dbReference type="KEGG" id="ksn:90829953"/>
<reference evidence="2" key="2">
    <citation type="submission" date="2024-01" db="EMBL/GenBank/DDBJ databases">
        <title>Comparative genomics of Cryptococcus and Kwoniella reveals pathogenesis evolution and contrasting modes of karyotype evolution via chromosome fusion or intercentromeric recombination.</title>
        <authorList>
            <person name="Coelho M.A."/>
            <person name="David-Palma M."/>
            <person name="Shea T."/>
            <person name="Bowers K."/>
            <person name="McGinley-Smith S."/>
            <person name="Mohammad A.W."/>
            <person name="Gnirke A."/>
            <person name="Yurkov A.M."/>
            <person name="Nowrousian M."/>
            <person name="Sun S."/>
            <person name="Cuomo C.A."/>
            <person name="Heitman J."/>
        </authorList>
    </citation>
    <scope>NUCLEOTIDE SEQUENCE</scope>
    <source>
        <strain evidence="2">CBS 12478</strain>
    </source>
</reference>